<feature type="compositionally biased region" description="Polar residues" evidence="1">
    <location>
        <begin position="546"/>
        <end position="558"/>
    </location>
</feature>
<feature type="region of interest" description="Disordered" evidence="1">
    <location>
        <begin position="599"/>
        <end position="621"/>
    </location>
</feature>
<name>A0A0B1P849_UNCNE</name>
<reference evidence="3 4" key="1">
    <citation type="journal article" date="2014" name="BMC Genomics">
        <title>Adaptive genomic structural variation in the grape powdery mildew pathogen, Erysiphe necator.</title>
        <authorList>
            <person name="Jones L."/>
            <person name="Riaz S."/>
            <person name="Morales-Cruz A."/>
            <person name="Amrine K.C."/>
            <person name="McGuire B."/>
            <person name="Gubler W.D."/>
            <person name="Walker M.A."/>
            <person name="Cantu D."/>
        </authorList>
    </citation>
    <scope>NUCLEOTIDE SEQUENCE [LARGE SCALE GENOMIC DNA]</scope>
    <source>
        <strain evidence="4">c</strain>
    </source>
</reference>
<dbReference type="InterPro" id="IPR017210">
    <property type="entry name" value="APP1"/>
</dbReference>
<sequence>MFGIEGDTDRPTRRKKLVGYLKAANDVRQSCQQYYSDKYGSGLGKNINPSPKRNYPELQDSVASEEKLLLFPSYAKRHLNASQNLEPENHNSVRYNCTDTESKDEISRNVKNSVFEEFNTEKNQPMVEVDVRGCLYSPLKGPMTRKHRLLIGIARQLCGIPNSRAQDDEQESESGLPETSSISSGNNQDKDHKFHETKHLRQNEEENMKKANDEFFNTKYYANNYRTYNSNTSQLQFKIANSNLMERLGPFMANVLEFRPLTICFYNETTSALRKIKTDEMGHFVIREALNFIPTHVRVQSSENYYVTEKTKLIEPKGISLISDIDDTVKNTSIDLGAREVFRNTFIRDLQDLTIDGVKEWYNLMSDMGVEIHYVSNSPWQLFPTLLHFFKGAELPFGSYHLKSYTGMLQGILEPASERKKPTIMKILSDFPDRSFILVGDSSEADLEVYCDIVLANPGRIMMVLIRDTTHDFFNPAINASNNIFYEEEHSKPRPIVQEPSKSDLTSNTVEKNKKNSSTSTSSISIDSRPIIDKLIDFDDQETTNHDQSTQRVINQSIPRPILARDNFASRKRVPPPRPPKPMALRADCLNLTIQNSNSASNIPITESPRSITIKDQSNQNSVKKDISKIQSISNFNVITDTKLKGEYNSPVTSNSHELAQNFKNSYLYKPQISMVSPKKAKDENLIMKTITNQTLWGSSKKGLEEILYSESIPVNKKLEIWRRRWKKADRILSLQGVKLRSWRVGGDIYMETIQNIEKKLSELKPADTKPHSTRT</sequence>
<dbReference type="SUPFAM" id="SSF56784">
    <property type="entry name" value="HAD-like"/>
    <property type="match status" value="1"/>
</dbReference>
<dbReference type="GO" id="GO:0008195">
    <property type="term" value="F:phosphatidate phosphatase activity"/>
    <property type="evidence" value="ECO:0007669"/>
    <property type="project" value="InterPro"/>
</dbReference>
<dbReference type="PIRSF" id="PIRSF037464">
    <property type="entry name" value="UCP037464_APP1"/>
    <property type="match status" value="1"/>
</dbReference>
<feature type="region of interest" description="Disordered" evidence="1">
    <location>
        <begin position="164"/>
        <end position="192"/>
    </location>
</feature>
<dbReference type="InterPro" id="IPR019236">
    <property type="entry name" value="APP1_cat"/>
</dbReference>
<dbReference type="STRING" id="52586.A0A0B1P849"/>
<comment type="caution">
    <text evidence="3">The sequence shown here is derived from an EMBL/GenBank/DDBJ whole genome shotgun (WGS) entry which is preliminary data.</text>
</comment>
<keyword evidence="4" id="KW-1185">Reference proteome</keyword>
<dbReference type="Proteomes" id="UP000030854">
    <property type="component" value="Unassembled WGS sequence"/>
</dbReference>
<accession>A0A0B1P849</accession>
<dbReference type="Pfam" id="PF09949">
    <property type="entry name" value="APP1_cat"/>
    <property type="match status" value="1"/>
</dbReference>
<dbReference type="InterPro" id="IPR052935">
    <property type="entry name" value="Mg2+_PAP"/>
</dbReference>
<feature type="compositionally biased region" description="Polar residues" evidence="1">
    <location>
        <begin position="177"/>
        <end position="187"/>
    </location>
</feature>
<dbReference type="PANTHER" id="PTHR28208">
    <property type="entry name" value="PHOSPHATIDATE PHOSPHATASE APP1"/>
    <property type="match status" value="1"/>
</dbReference>
<protein>
    <submittedName>
        <fullName evidence="3">Putative actin cytoskeleton organization protein app1</fullName>
    </submittedName>
</protein>
<evidence type="ECO:0000256" key="1">
    <source>
        <dbReference type="SAM" id="MobiDB-lite"/>
    </source>
</evidence>
<dbReference type="PANTHER" id="PTHR28208:SF3">
    <property type="entry name" value="PHOSPHATIDATE PHOSPHATASE APP1"/>
    <property type="match status" value="1"/>
</dbReference>
<evidence type="ECO:0000313" key="4">
    <source>
        <dbReference type="Proteomes" id="UP000030854"/>
    </source>
</evidence>
<evidence type="ECO:0000259" key="2">
    <source>
        <dbReference type="Pfam" id="PF09949"/>
    </source>
</evidence>
<evidence type="ECO:0000313" key="3">
    <source>
        <dbReference type="EMBL" id="KHJ33131.1"/>
    </source>
</evidence>
<feature type="compositionally biased region" description="Low complexity" evidence="1">
    <location>
        <begin position="506"/>
        <end position="524"/>
    </location>
</feature>
<feature type="domain" description="Phosphatidate phosphatase APP1 catalytic" evidence="2">
    <location>
        <begin position="319"/>
        <end position="468"/>
    </location>
</feature>
<dbReference type="InterPro" id="IPR036412">
    <property type="entry name" value="HAD-like_sf"/>
</dbReference>
<dbReference type="AlphaFoldDB" id="A0A0B1P849"/>
<feature type="region of interest" description="Disordered" evidence="1">
    <location>
        <begin position="490"/>
        <end position="524"/>
    </location>
</feature>
<dbReference type="HOGENOM" id="CLU_008292_0_0_1"/>
<feature type="region of interest" description="Disordered" evidence="1">
    <location>
        <begin position="542"/>
        <end position="583"/>
    </location>
</feature>
<gene>
    <name evidence="3" type="ORF">EV44_g5591</name>
</gene>
<dbReference type="GO" id="GO:0030479">
    <property type="term" value="C:actin cortical patch"/>
    <property type="evidence" value="ECO:0007669"/>
    <property type="project" value="TreeGrafter"/>
</dbReference>
<proteinExistence type="predicted"/>
<dbReference type="OMA" id="LEVYCDI"/>
<dbReference type="EMBL" id="JNVN01001609">
    <property type="protein sequence ID" value="KHJ33131.1"/>
    <property type="molecule type" value="Genomic_DNA"/>
</dbReference>
<organism evidence="3 4">
    <name type="scientific">Uncinula necator</name>
    <name type="common">Grape powdery mildew</name>
    <dbReference type="NCBI Taxonomy" id="52586"/>
    <lineage>
        <taxon>Eukaryota</taxon>
        <taxon>Fungi</taxon>
        <taxon>Dikarya</taxon>
        <taxon>Ascomycota</taxon>
        <taxon>Pezizomycotina</taxon>
        <taxon>Leotiomycetes</taxon>
        <taxon>Erysiphales</taxon>
        <taxon>Erysiphaceae</taxon>
        <taxon>Erysiphe</taxon>
    </lineage>
</organism>